<accession>A0A9P6U705</accession>
<feature type="chain" id="PRO_5040458139" description="Ser-Thr-rich glycosyl-phosphatidyl-inositol-anchored membrane family-domain-containing protein" evidence="1">
    <location>
        <begin position="21"/>
        <end position="186"/>
    </location>
</feature>
<evidence type="ECO:0000256" key="1">
    <source>
        <dbReference type="SAM" id="SignalP"/>
    </source>
</evidence>
<evidence type="ECO:0000313" key="2">
    <source>
        <dbReference type="EMBL" id="KAG0262233.1"/>
    </source>
</evidence>
<evidence type="ECO:0000313" key="3">
    <source>
        <dbReference type="Proteomes" id="UP000726737"/>
    </source>
</evidence>
<sequence>MRFYAAVLAAMLLVNSSVFAQQVNITYPRQWKSGVTANASWTFNPPPPTTGLSIDLFSWSAPTQDVFAHLGVSEPWATSLEVDVPRGLHTDWYAIRVGDTYSPYFQITGRGPYRYGPPPEFPTFVTPSGLRPTATATGTATMTTMTNSTITPLPPTNAAVGPLMIEGAVSYLAAALAIIVTVGVVL</sequence>
<feature type="signal peptide" evidence="1">
    <location>
        <begin position="1"/>
        <end position="20"/>
    </location>
</feature>
<dbReference type="AlphaFoldDB" id="A0A9P6U705"/>
<evidence type="ECO:0008006" key="4">
    <source>
        <dbReference type="Google" id="ProtNLM"/>
    </source>
</evidence>
<dbReference type="EMBL" id="JAAAJA010000103">
    <property type="protein sequence ID" value="KAG0262233.1"/>
    <property type="molecule type" value="Genomic_DNA"/>
</dbReference>
<proteinExistence type="predicted"/>
<keyword evidence="1" id="KW-0732">Signal</keyword>
<dbReference type="OrthoDB" id="10361862at2759"/>
<protein>
    <recommendedName>
        <fullName evidence="4">Ser-Thr-rich glycosyl-phosphatidyl-inositol-anchored membrane family-domain-containing protein</fullName>
    </recommendedName>
</protein>
<comment type="caution">
    <text evidence="2">The sequence shown here is derived from an EMBL/GenBank/DDBJ whole genome shotgun (WGS) entry which is preliminary data.</text>
</comment>
<reference evidence="2" key="1">
    <citation type="journal article" date="2020" name="Fungal Divers.">
        <title>Resolving the Mortierellaceae phylogeny through synthesis of multi-gene phylogenetics and phylogenomics.</title>
        <authorList>
            <person name="Vandepol N."/>
            <person name="Liber J."/>
            <person name="Desiro A."/>
            <person name="Na H."/>
            <person name="Kennedy M."/>
            <person name="Barry K."/>
            <person name="Grigoriev I.V."/>
            <person name="Miller A.N."/>
            <person name="O'Donnell K."/>
            <person name="Stajich J.E."/>
            <person name="Bonito G."/>
        </authorList>
    </citation>
    <scope>NUCLEOTIDE SEQUENCE</scope>
    <source>
        <strain evidence="2">KOD948</strain>
    </source>
</reference>
<gene>
    <name evidence="2" type="ORF">BG011_000207</name>
</gene>
<organism evidence="2 3">
    <name type="scientific">Mortierella polycephala</name>
    <dbReference type="NCBI Taxonomy" id="41804"/>
    <lineage>
        <taxon>Eukaryota</taxon>
        <taxon>Fungi</taxon>
        <taxon>Fungi incertae sedis</taxon>
        <taxon>Mucoromycota</taxon>
        <taxon>Mortierellomycotina</taxon>
        <taxon>Mortierellomycetes</taxon>
        <taxon>Mortierellales</taxon>
        <taxon>Mortierellaceae</taxon>
        <taxon>Mortierella</taxon>
    </lineage>
</organism>
<keyword evidence="3" id="KW-1185">Reference proteome</keyword>
<dbReference type="Proteomes" id="UP000726737">
    <property type="component" value="Unassembled WGS sequence"/>
</dbReference>
<name>A0A9P6U705_9FUNG</name>